<dbReference type="PANTHER" id="PTHR47429">
    <property type="entry name" value="PROTEIN TWIN LOV 1"/>
    <property type="match status" value="1"/>
</dbReference>
<dbReference type="Pfam" id="PF13426">
    <property type="entry name" value="PAS_9"/>
    <property type="match status" value="1"/>
</dbReference>
<dbReference type="RefSeq" id="WP_148782940.1">
    <property type="nucleotide sequence ID" value="NZ_VNHU01000006.1"/>
</dbReference>
<dbReference type="OrthoDB" id="5760647at2"/>
<dbReference type="EMBL" id="VNHU01000006">
    <property type="protein sequence ID" value="TYP72913.1"/>
    <property type="molecule type" value="Genomic_DNA"/>
</dbReference>
<keyword evidence="3" id="KW-0157">Chromophore</keyword>
<dbReference type="Gene3D" id="3.30.450.20">
    <property type="entry name" value="PAS domain"/>
    <property type="match status" value="1"/>
</dbReference>
<dbReference type="Proteomes" id="UP000324376">
    <property type="component" value="Unassembled WGS sequence"/>
</dbReference>
<accession>A0A5S5C4M8</accession>
<organism evidence="5 6">
    <name type="scientific">Aquimarina intermedia</name>
    <dbReference type="NCBI Taxonomy" id="350814"/>
    <lineage>
        <taxon>Bacteria</taxon>
        <taxon>Pseudomonadati</taxon>
        <taxon>Bacteroidota</taxon>
        <taxon>Flavobacteriia</taxon>
        <taxon>Flavobacteriales</taxon>
        <taxon>Flavobacteriaceae</taxon>
        <taxon>Aquimarina</taxon>
    </lineage>
</organism>
<gene>
    <name evidence="5" type="ORF">BD809_106166</name>
</gene>
<evidence type="ECO:0000256" key="2">
    <source>
        <dbReference type="ARBA" id="ARBA00022643"/>
    </source>
</evidence>
<evidence type="ECO:0000313" key="5">
    <source>
        <dbReference type="EMBL" id="TYP72913.1"/>
    </source>
</evidence>
<reference evidence="5 6" key="1">
    <citation type="submission" date="2019-07" db="EMBL/GenBank/DDBJ databases">
        <title>Genomic Encyclopedia of Archaeal and Bacterial Type Strains, Phase II (KMG-II): from individual species to whole genera.</title>
        <authorList>
            <person name="Goeker M."/>
        </authorList>
    </citation>
    <scope>NUCLEOTIDE SEQUENCE [LARGE SCALE GENOMIC DNA]</scope>
    <source>
        <strain evidence="5 6">DSM 17527</strain>
    </source>
</reference>
<dbReference type="NCBIfam" id="TIGR00229">
    <property type="entry name" value="sensory_box"/>
    <property type="match status" value="1"/>
</dbReference>
<name>A0A5S5C4M8_9FLAO</name>
<evidence type="ECO:0000313" key="6">
    <source>
        <dbReference type="Proteomes" id="UP000324376"/>
    </source>
</evidence>
<dbReference type="PANTHER" id="PTHR47429:SF2">
    <property type="entry name" value="PROTEIN TWIN LOV 1"/>
    <property type="match status" value="1"/>
</dbReference>
<dbReference type="InterPro" id="IPR035965">
    <property type="entry name" value="PAS-like_dom_sf"/>
</dbReference>
<keyword evidence="2" id="KW-0288">FMN</keyword>
<evidence type="ECO:0000259" key="4">
    <source>
        <dbReference type="PROSITE" id="PS50112"/>
    </source>
</evidence>
<feature type="domain" description="PAS" evidence="4">
    <location>
        <begin position="72"/>
        <end position="127"/>
    </location>
</feature>
<proteinExistence type="predicted"/>
<dbReference type="PROSITE" id="PS50112">
    <property type="entry name" value="PAS"/>
    <property type="match status" value="1"/>
</dbReference>
<dbReference type="AlphaFoldDB" id="A0A5S5C4M8"/>
<evidence type="ECO:0000256" key="1">
    <source>
        <dbReference type="ARBA" id="ARBA00022630"/>
    </source>
</evidence>
<keyword evidence="6" id="KW-1185">Reference proteome</keyword>
<evidence type="ECO:0000256" key="3">
    <source>
        <dbReference type="ARBA" id="ARBA00022991"/>
    </source>
</evidence>
<dbReference type="SUPFAM" id="SSF55785">
    <property type="entry name" value="PYP-like sensor domain (PAS domain)"/>
    <property type="match status" value="1"/>
</dbReference>
<dbReference type="InterPro" id="IPR000014">
    <property type="entry name" value="PAS"/>
</dbReference>
<keyword evidence="1" id="KW-0285">Flavoprotein</keyword>
<protein>
    <submittedName>
        <fullName evidence="5">PAS domain S-box-containing protein</fullName>
    </submittedName>
</protein>
<sequence>MNDLLTYETHVSTQYSNLTNAILPLSCWEFYGEHFDAKAEFKQDIENLNQLSASWEYQLDFYKELVVNKSVIVVTNSILKIVYASHNLERMNGYQPEEVIGRTPKMFQGAETCAKTSKKIRSAIHSRQMFEESVINYRKDQSTYVCAIKGFPILNAKGELVNYVAFEKAA</sequence>
<dbReference type="CDD" id="cd00130">
    <property type="entry name" value="PAS"/>
    <property type="match status" value="1"/>
</dbReference>
<comment type="caution">
    <text evidence="5">The sequence shown here is derived from an EMBL/GenBank/DDBJ whole genome shotgun (WGS) entry which is preliminary data.</text>
</comment>